<reference evidence="4 5" key="1">
    <citation type="submission" date="2020-04" db="EMBL/GenBank/DDBJ databases">
        <authorList>
            <person name="Alioto T."/>
            <person name="Alioto T."/>
            <person name="Gomez Garrido J."/>
        </authorList>
    </citation>
    <scope>NUCLEOTIDE SEQUENCE [LARGE SCALE GENOMIC DNA]</scope>
</reference>
<organism evidence="4 5">
    <name type="scientific">Cloeon dipterum</name>
    <dbReference type="NCBI Taxonomy" id="197152"/>
    <lineage>
        <taxon>Eukaryota</taxon>
        <taxon>Metazoa</taxon>
        <taxon>Ecdysozoa</taxon>
        <taxon>Arthropoda</taxon>
        <taxon>Hexapoda</taxon>
        <taxon>Insecta</taxon>
        <taxon>Pterygota</taxon>
        <taxon>Palaeoptera</taxon>
        <taxon>Ephemeroptera</taxon>
        <taxon>Pisciforma</taxon>
        <taxon>Baetidae</taxon>
        <taxon>Cloeon</taxon>
    </lineage>
</organism>
<dbReference type="PROSITE" id="PS50297">
    <property type="entry name" value="ANK_REP_REGION"/>
    <property type="match status" value="3"/>
</dbReference>
<dbReference type="InterPro" id="IPR002110">
    <property type="entry name" value="Ankyrin_rpt"/>
</dbReference>
<accession>A0A8S1DSE7</accession>
<feature type="repeat" description="ANK" evidence="3">
    <location>
        <begin position="247"/>
        <end position="279"/>
    </location>
</feature>
<evidence type="ECO:0000256" key="2">
    <source>
        <dbReference type="ARBA" id="ARBA00023043"/>
    </source>
</evidence>
<dbReference type="EMBL" id="CADEPI010000393">
    <property type="protein sequence ID" value="CAB3385105.1"/>
    <property type="molecule type" value="Genomic_DNA"/>
</dbReference>
<name>A0A8S1DSE7_9INSE</name>
<feature type="repeat" description="ANK" evidence="3">
    <location>
        <begin position="43"/>
        <end position="75"/>
    </location>
</feature>
<comment type="caution">
    <text evidence="4">The sequence shown here is derived from an EMBL/GenBank/DDBJ whole genome shotgun (WGS) entry which is preliminary data.</text>
</comment>
<dbReference type="Pfam" id="PF12796">
    <property type="entry name" value="Ank_2"/>
    <property type="match status" value="2"/>
</dbReference>
<dbReference type="Proteomes" id="UP000494165">
    <property type="component" value="Unassembled WGS sequence"/>
</dbReference>
<keyword evidence="1" id="KW-0677">Repeat</keyword>
<keyword evidence="2 3" id="KW-0040">ANK repeat</keyword>
<evidence type="ECO:0000256" key="1">
    <source>
        <dbReference type="ARBA" id="ARBA00022737"/>
    </source>
</evidence>
<dbReference type="SMART" id="SM00248">
    <property type="entry name" value="ANK"/>
    <property type="match status" value="6"/>
</dbReference>
<dbReference type="AlphaFoldDB" id="A0A8S1DSE7"/>
<gene>
    <name evidence="4" type="ORF">CLODIP_2_CD13201</name>
</gene>
<proteinExistence type="predicted"/>
<dbReference type="Gene3D" id="1.25.40.20">
    <property type="entry name" value="Ankyrin repeat-containing domain"/>
    <property type="match status" value="2"/>
</dbReference>
<dbReference type="PANTHER" id="PTHR24180:SF45">
    <property type="entry name" value="POLY [ADP-RIBOSE] POLYMERASE TANKYRASE"/>
    <property type="match status" value="1"/>
</dbReference>
<sequence>MSYENNLTGKMDSDELNKLIGVKSTLDAFYTINKKSFIEFERDSLTPLQVATMIDGVEMCRNLIEEGADVNVEIEELGATLMHCAALNEEHGLDLLDYFSSLGLKLDAKDKFGNGPLQYAIRANNSKIVERLLPPKCPEEEKSTETTESQYLSILAEMKLKQEKRLLADFDVFGNSGMSAIHVAAMLSDLDMCKWLLSDGVDVRSLTKNKCEDNVLHCAAKNKSHGQELVQYFVSEFGFDVDAKDKLGLTPLHRALDMENIETAEELLKLGADLALIKAAGWTQIN</sequence>
<keyword evidence="5" id="KW-1185">Reference proteome</keyword>
<dbReference type="InterPro" id="IPR036770">
    <property type="entry name" value="Ankyrin_rpt-contain_sf"/>
</dbReference>
<evidence type="ECO:0000313" key="5">
    <source>
        <dbReference type="Proteomes" id="UP000494165"/>
    </source>
</evidence>
<dbReference type="SUPFAM" id="SSF48403">
    <property type="entry name" value="Ankyrin repeat"/>
    <property type="match status" value="1"/>
</dbReference>
<evidence type="ECO:0000256" key="3">
    <source>
        <dbReference type="PROSITE-ProRule" id="PRU00023"/>
    </source>
</evidence>
<dbReference type="InterPro" id="IPR051637">
    <property type="entry name" value="Ank_repeat_dom-contain_49"/>
</dbReference>
<dbReference type="PROSITE" id="PS50088">
    <property type="entry name" value="ANK_REPEAT"/>
    <property type="match status" value="3"/>
</dbReference>
<evidence type="ECO:0000313" key="4">
    <source>
        <dbReference type="EMBL" id="CAB3385105.1"/>
    </source>
</evidence>
<dbReference type="OrthoDB" id="76949at2759"/>
<feature type="repeat" description="ANK" evidence="3">
    <location>
        <begin position="176"/>
        <end position="208"/>
    </location>
</feature>
<dbReference type="PANTHER" id="PTHR24180">
    <property type="entry name" value="CYCLIN-DEPENDENT KINASE INHIBITOR 2C-RELATED"/>
    <property type="match status" value="1"/>
</dbReference>
<protein>
    <submittedName>
        <fullName evidence="4">Uncharacterized protein</fullName>
    </submittedName>
</protein>